<dbReference type="InterPro" id="IPR036034">
    <property type="entry name" value="PDZ_sf"/>
</dbReference>
<keyword evidence="4" id="KW-0796">Tight junction</keyword>
<evidence type="ECO:0000256" key="2">
    <source>
        <dbReference type="ARBA" id="ARBA00004435"/>
    </source>
</evidence>
<evidence type="ECO:0000256" key="14">
    <source>
        <dbReference type="ARBA" id="ARBA00068095"/>
    </source>
</evidence>
<keyword evidence="11" id="KW-0472">Membrane</keyword>
<evidence type="ECO:0000256" key="9">
    <source>
        <dbReference type="ARBA" id="ARBA00022949"/>
    </source>
</evidence>
<dbReference type="GO" id="GO:0005923">
    <property type="term" value="C:bicellular tight junction"/>
    <property type="evidence" value="ECO:0007669"/>
    <property type="project" value="UniProtKB-SubCell"/>
</dbReference>
<dbReference type="PANTHER" id="PTHR14063">
    <property type="entry name" value="PROTEIN LIN-7 HOMOLOG"/>
    <property type="match status" value="1"/>
</dbReference>
<dbReference type="PIRSF" id="PIRSF038039">
    <property type="entry name" value="Lin-7_homologue"/>
    <property type="match status" value="1"/>
</dbReference>
<evidence type="ECO:0000256" key="13">
    <source>
        <dbReference type="ARBA" id="ARBA00034098"/>
    </source>
</evidence>
<sequence length="259" mass="29315">MLLLVDINRAIELLDKLQRTGEVPPQKLQALQRVLQSEFCNAVREVRHCHHLSFFSSLLSRLFLFILCISCMLRSMSMCTKLWTSTAVLRSEPTPQLRFNLSFFYLGSLCFLKEDVSEQLVLCLEDLITLSYLQATVAAFAASEGHSHPRVVELPKTEEGLGFNIMGGKEQNSPIYISRIIPGGIADRHGGLKRGDQLLSVNGVSVEGEHHEKAVELLKAAQGTVKLVVRYTPKVLEEMESRFEKMRSARRRQQNNYPQ</sequence>
<comment type="similarity">
    <text evidence="3">Belongs to the lin-7 family.</text>
</comment>
<organism evidence="17 18">
    <name type="scientific">Oryzias latipes</name>
    <name type="common">Japanese rice fish</name>
    <name type="synonym">Japanese killifish</name>
    <dbReference type="NCBI Taxonomy" id="8090"/>
    <lineage>
        <taxon>Eukaryota</taxon>
        <taxon>Metazoa</taxon>
        <taxon>Chordata</taxon>
        <taxon>Craniata</taxon>
        <taxon>Vertebrata</taxon>
        <taxon>Euteleostomi</taxon>
        <taxon>Actinopterygii</taxon>
        <taxon>Neopterygii</taxon>
        <taxon>Teleostei</taxon>
        <taxon>Neoteleostei</taxon>
        <taxon>Acanthomorphata</taxon>
        <taxon>Ovalentaria</taxon>
        <taxon>Atherinomorphae</taxon>
        <taxon>Beloniformes</taxon>
        <taxon>Adrianichthyidae</taxon>
        <taxon>Oryziinae</taxon>
        <taxon>Oryzias</taxon>
    </lineage>
</organism>
<dbReference type="InterPro" id="IPR001478">
    <property type="entry name" value="PDZ"/>
</dbReference>
<dbReference type="PROSITE" id="PS50106">
    <property type="entry name" value="PDZ"/>
    <property type="match status" value="1"/>
</dbReference>
<evidence type="ECO:0000256" key="4">
    <source>
        <dbReference type="ARBA" id="ARBA00022427"/>
    </source>
</evidence>
<dbReference type="GO" id="GO:0098839">
    <property type="term" value="C:postsynaptic density membrane"/>
    <property type="evidence" value="ECO:0007669"/>
    <property type="project" value="UniProtKB-SubCell"/>
</dbReference>
<accession>A0A3P9HWJ0</accession>
<keyword evidence="10" id="KW-0770">Synapse</keyword>
<dbReference type="PROSITE" id="PS51022">
    <property type="entry name" value="L27"/>
    <property type="match status" value="1"/>
</dbReference>
<dbReference type="Pfam" id="PF00595">
    <property type="entry name" value="PDZ"/>
    <property type="match status" value="1"/>
</dbReference>
<evidence type="ECO:0000256" key="1">
    <source>
        <dbReference type="ARBA" id="ARBA00004171"/>
    </source>
</evidence>
<dbReference type="InterPro" id="IPR051109">
    <property type="entry name" value="MAM_complex_regulator"/>
</dbReference>
<keyword evidence="12" id="KW-0628">Postsynaptic cell membrane</keyword>
<feature type="domain" description="PDZ" evidence="15">
    <location>
        <begin position="151"/>
        <end position="233"/>
    </location>
</feature>
<protein>
    <recommendedName>
        <fullName evidence="14">Protein lin-7 homolog B</fullName>
    </recommendedName>
</protein>
<reference evidence="17" key="4">
    <citation type="submission" date="2025-09" db="UniProtKB">
        <authorList>
            <consortium name="Ensembl"/>
        </authorList>
    </citation>
    <scope>IDENTIFICATION</scope>
    <source>
        <strain evidence="17">HSOK</strain>
    </source>
</reference>
<evidence type="ECO:0000259" key="16">
    <source>
        <dbReference type="PROSITE" id="PS51022"/>
    </source>
</evidence>
<dbReference type="CDD" id="cd06796">
    <property type="entry name" value="PDZ_Lin-7-like"/>
    <property type="match status" value="1"/>
</dbReference>
<keyword evidence="9" id="KW-0965">Cell junction</keyword>
<dbReference type="Proteomes" id="UP000265200">
    <property type="component" value="Chromosome 3"/>
</dbReference>
<reference evidence="17" key="3">
    <citation type="submission" date="2025-08" db="UniProtKB">
        <authorList>
            <consortium name="Ensembl"/>
        </authorList>
    </citation>
    <scope>IDENTIFICATION</scope>
    <source>
        <strain evidence="17">HSOK</strain>
    </source>
</reference>
<dbReference type="AlphaFoldDB" id="A0A3P9HWJ0"/>
<dbReference type="InterPro" id="IPR014775">
    <property type="entry name" value="L27_C"/>
</dbReference>
<dbReference type="InterPro" id="IPR036892">
    <property type="entry name" value="L27_dom_sf"/>
</dbReference>
<evidence type="ECO:0000256" key="8">
    <source>
        <dbReference type="ARBA" id="ARBA00022927"/>
    </source>
</evidence>
<evidence type="ECO:0000256" key="11">
    <source>
        <dbReference type="ARBA" id="ARBA00023136"/>
    </source>
</evidence>
<dbReference type="SUPFAM" id="SSF50156">
    <property type="entry name" value="PDZ domain-like"/>
    <property type="match status" value="1"/>
</dbReference>
<dbReference type="InterPro" id="IPR017365">
    <property type="entry name" value="LIN7"/>
</dbReference>
<reference evidence="17 18" key="2">
    <citation type="submission" date="2017-04" db="EMBL/GenBank/DDBJ databases">
        <title>CpG methylation of centromeres and impact of large insertions on vertebrate speciation.</title>
        <authorList>
            <person name="Ichikawa K."/>
            <person name="Yoshimura J."/>
            <person name="Morishita S."/>
        </authorList>
    </citation>
    <scope>NUCLEOTIDE SEQUENCE</scope>
    <source>
        <strain evidence="17 18">HSOK</strain>
    </source>
</reference>
<dbReference type="Pfam" id="PF02828">
    <property type="entry name" value="L27"/>
    <property type="match status" value="1"/>
</dbReference>
<dbReference type="Ensembl" id="ENSORLT00015019126.1">
    <property type="protein sequence ID" value="ENSORLP00015012105.1"/>
    <property type="gene ID" value="ENSORLG00015012932.1"/>
</dbReference>
<dbReference type="Gene3D" id="2.30.42.10">
    <property type="match status" value="1"/>
</dbReference>
<evidence type="ECO:0000256" key="12">
    <source>
        <dbReference type="ARBA" id="ARBA00023257"/>
    </source>
</evidence>
<dbReference type="GO" id="GO:0016323">
    <property type="term" value="C:basolateral plasma membrane"/>
    <property type="evidence" value="ECO:0007669"/>
    <property type="project" value="UniProtKB-SubCell"/>
</dbReference>
<keyword evidence="7" id="KW-0268">Exocytosis</keyword>
<evidence type="ECO:0000313" key="18">
    <source>
        <dbReference type="Proteomes" id="UP000265200"/>
    </source>
</evidence>
<evidence type="ECO:0000259" key="15">
    <source>
        <dbReference type="PROSITE" id="PS50106"/>
    </source>
</evidence>
<evidence type="ECO:0000256" key="3">
    <source>
        <dbReference type="ARBA" id="ARBA00008546"/>
    </source>
</evidence>
<keyword evidence="5" id="KW-0813">Transport</keyword>
<keyword evidence="6" id="KW-1003">Cell membrane</keyword>
<dbReference type="SMART" id="SM00569">
    <property type="entry name" value="L27"/>
    <property type="match status" value="1"/>
</dbReference>
<dbReference type="FunFam" id="2.30.42.10:FF:000039">
    <property type="entry name" value="Lin-7 homolog B"/>
    <property type="match status" value="1"/>
</dbReference>
<dbReference type="SMART" id="SM00228">
    <property type="entry name" value="PDZ"/>
    <property type="match status" value="1"/>
</dbReference>
<evidence type="ECO:0000256" key="7">
    <source>
        <dbReference type="ARBA" id="ARBA00022483"/>
    </source>
</evidence>
<evidence type="ECO:0000256" key="10">
    <source>
        <dbReference type="ARBA" id="ARBA00023018"/>
    </source>
</evidence>
<dbReference type="GO" id="GO:0006887">
    <property type="term" value="P:exocytosis"/>
    <property type="evidence" value="ECO:0007669"/>
    <property type="project" value="UniProtKB-KW"/>
</dbReference>
<evidence type="ECO:0000256" key="6">
    <source>
        <dbReference type="ARBA" id="ARBA00022475"/>
    </source>
</evidence>
<evidence type="ECO:0000256" key="5">
    <source>
        <dbReference type="ARBA" id="ARBA00022448"/>
    </source>
</evidence>
<dbReference type="SUPFAM" id="SSF101288">
    <property type="entry name" value="L27 domain"/>
    <property type="match status" value="1"/>
</dbReference>
<dbReference type="InterPro" id="IPR004172">
    <property type="entry name" value="L27_dom"/>
</dbReference>
<keyword evidence="8" id="KW-0653">Protein transport</keyword>
<evidence type="ECO:0000313" key="17">
    <source>
        <dbReference type="Ensembl" id="ENSORLP00015012105.1"/>
    </source>
</evidence>
<reference key="1">
    <citation type="journal article" date="2007" name="Nature">
        <title>The medaka draft genome and insights into vertebrate genome evolution.</title>
        <authorList>
            <person name="Kasahara M."/>
            <person name="Naruse K."/>
            <person name="Sasaki S."/>
            <person name="Nakatani Y."/>
            <person name="Qu W."/>
            <person name="Ahsan B."/>
            <person name="Yamada T."/>
            <person name="Nagayasu Y."/>
            <person name="Doi K."/>
            <person name="Kasai Y."/>
            <person name="Jindo T."/>
            <person name="Kobayashi D."/>
            <person name="Shimada A."/>
            <person name="Toyoda A."/>
            <person name="Kuroki Y."/>
            <person name="Fujiyama A."/>
            <person name="Sasaki T."/>
            <person name="Shimizu A."/>
            <person name="Asakawa S."/>
            <person name="Shimizu N."/>
            <person name="Hashimoto S."/>
            <person name="Yang J."/>
            <person name="Lee Y."/>
            <person name="Matsushima K."/>
            <person name="Sugano S."/>
            <person name="Sakaizumi M."/>
            <person name="Narita T."/>
            <person name="Ohishi K."/>
            <person name="Haga S."/>
            <person name="Ohta F."/>
            <person name="Nomoto H."/>
            <person name="Nogata K."/>
            <person name="Morishita T."/>
            <person name="Endo T."/>
            <person name="Shin-I T."/>
            <person name="Takeda H."/>
            <person name="Morishita S."/>
            <person name="Kohara Y."/>
        </authorList>
    </citation>
    <scope>NUCLEOTIDE SEQUENCE [LARGE SCALE GENOMIC DNA]</scope>
    <source>
        <strain>Hd-rR</strain>
    </source>
</reference>
<dbReference type="Gene3D" id="1.10.287.650">
    <property type="entry name" value="L27 domain"/>
    <property type="match status" value="1"/>
</dbReference>
<comment type="subcellular location">
    <subcellularLocation>
        <location evidence="1">Basolateral cell membrane</location>
        <topology evidence="1">Peripheral membrane protein</topology>
    </subcellularLocation>
    <subcellularLocation>
        <location evidence="2">Cell junction</location>
        <location evidence="2">Tight junction</location>
    </subcellularLocation>
    <subcellularLocation>
        <location evidence="13">Postsynaptic density membrane</location>
        <topology evidence="13">Peripheral membrane protein</topology>
    </subcellularLocation>
</comment>
<name>A0A3P9HWJ0_ORYLA</name>
<feature type="domain" description="L27" evidence="16">
    <location>
        <begin position="3"/>
        <end position="58"/>
    </location>
</feature>
<proteinExistence type="inferred from homology"/>
<dbReference type="GO" id="GO:0015031">
    <property type="term" value="P:protein transport"/>
    <property type="evidence" value="ECO:0007669"/>
    <property type="project" value="UniProtKB-KW"/>
</dbReference>